<keyword evidence="1" id="KW-1133">Transmembrane helix</keyword>
<feature type="transmembrane region" description="Helical" evidence="1">
    <location>
        <begin position="12"/>
        <end position="29"/>
    </location>
</feature>
<keyword evidence="1" id="KW-0812">Transmembrane</keyword>
<proteinExistence type="predicted"/>
<gene>
    <name evidence="3" type="ORF">SSCH_1330003</name>
</gene>
<feature type="transmembrane region" description="Helical" evidence="1">
    <location>
        <begin position="119"/>
        <end position="141"/>
    </location>
</feature>
<organism evidence="3 4">
    <name type="scientific">Syntrophaceticus schinkii</name>
    <dbReference type="NCBI Taxonomy" id="499207"/>
    <lineage>
        <taxon>Bacteria</taxon>
        <taxon>Bacillati</taxon>
        <taxon>Bacillota</taxon>
        <taxon>Clostridia</taxon>
        <taxon>Thermoanaerobacterales</taxon>
        <taxon>Thermoanaerobacterales Family III. Incertae Sedis</taxon>
        <taxon>Syntrophaceticus</taxon>
    </lineage>
</organism>
<evidence type="ECO:0000313" key="4">
    <source>
        <dbReference type="Proteomes" id="UP000046155"/>
    </source>
</evidence>
<evidence type="ECO:0000256" key="1">
    <source>
        <dbReference type="SAM" id="Phobius"/>
    </source>
</evidence>
<feature type="domain" description="DUF3592" evidence="2">
    <location>
        <begin position="57"/>
        <end position="105"/>
    </location>
</feature>
<keyword evidence="1" id="KW-0472">Membrane</keyword>
<dbReference type="EMBL" id="CDRZ01000039">
    <property type="protein sequence ID" value="CEO87885.1"/>
    <property type="molecule type" value="Genomic_DNA"/>
</dbReference>
<keyword evidence="4" id="KW-1185">Reference proteome</keyword>
<dbReference type="Pfam" id="PF12158">
    <property type="entry name" value="DUF3592"/>
    <property type="match status" value="1"/>
</dbReference>
<dbReference type="AlphaFoldDB" id="A0A0B7MCT7"/>
<evidence type="ECO:0000313" key="3">
    <source>
        <dbReference type="EMBL" id="CEO87885.1"/>
    </source>
</evidence>
<accession>A0A0B7MCT7</accession>
<dbReference type="RefSeq" id="WP_044664168.1">
    <property type="nucleotide sequence ID" value="NZ_CDRZ01000039.1"/>
</dbReference>
<name>A0A0B7MCT7_9FIRM</name>
<dbReference type="OrthoDB" id="9847832at2"/>
<evidence type="ECO:0000259" key="2">
    <source>
        <dbReference type="Pfam" id="PF12158"/>
    </source>
</evidence>
<dbReference type="Proteomes" id="UP000046155">
    <property type="component" value="Unassembled WGS sequence"/>
</dbReference>
<reference evidence="4" key="1">
    <citation type="submission" date="2015-01" db="EMBL/GenBank/DDBJ databases">
        <authorList>
            <person name="Manzoor Shahid"/>
            <person name="Zubair Saima"/>
        </authorList>
    </citation>
    <scope>NUCLEOTIDE SEQUENCE [LARGE SCALE GENOMIC DNA]</scope>
    <source>
        <strain evidence="4">Sp3</strain>
    </source>
</reference>
<protein>
    <recommendedName>
        <fullName evidence="2">DUF3592 domain-containing protein</fullName>
    </recommendedName>
</protein>
<dbReference type="InterPro" id="IPR021994">
    <property type="entry name" value="DUF3592"/>
</dbReference>
<sequence length="145" mass="16378">MIKKQYRNTILIWLILAIITFALLGTQISRLPKYFKLTLTGVQTQGFIIKLEPTHHRAVYYSYEVGGRSYTDTFGGAGSGNPKFEDIKIGDPVLVYYLPENPSISGLGDPSYKFITESISVLTVSMVVPAIIIFFIWFNFIRKST</sequence>